<gene>
    <name evidence="1" type="ORF">SDC9_101979</name>
</gene>
<name>A0A645AQJ7_9ZZZZ</name>
<proteinExistence type="predicted"/>
<evidence type="ECO:0000313" key="1">
    <source>
        <dbReference type="EMBL" id="MPM55186.1"/>
    </source>
</evidence>
<accession>A0A645AQJ7</accession>
<dbReference type="EMBL" id="VSSQ01015154">
    <property type="protein sequence ID" value="MPM55186.1"/>
    <property type="molecule type" value="Genomic_DNA"/>
</dbReference>
<dbReference type="AlphaFoldDB" id="A0A645AQJ7"/>
<protein>
    <submittedName>
        <fullName evidence="1">Uncharacterized protein</fullName>
    </submittedName>
</protein>
<reference evidence="1" key="1">
    <citation type="submission" date="2019-08" db="EMBL/GenBank/DDBJ databases">
        <authorList>
            <person name="Kucharzyk K."/>
            <person name="Murdoch R.W."/>
            <person name="Higgins S."/>
            <person name="Loffler F."/>
        </authorList>
    </citation>
    <scope>NUCLEOTIDE SEQUENCE</scope>
</reference>
<comment type="caution">
    <text evidence="1">The sequence shown here is derived from an EMBL/GenBank/DDBJ whole genome shotgun (WGS) entry which is preliminary data.</text>
</comment>
<organism evidence="1">
    <name type="scientific">bioreactor metagenome</name>
    <dbReference type="NCBI Taxonomy" id="1076179"/>
    <lineage>
        <taxon>unclassified sequences</taxon>
        <taxon>metagenomes</taxon>
        <taxon>ecological metagenomes</taxon>
    </lineage>
</organism>
<sequence length="194" mass="22317">MRTADEYNCNLVLLGIGSSVFNSSLWHKYLKLREENNLPEAALQQLDEKAASSLNNVSTLLARNKLSTGIFVENNYLDANQLFVPILYKEDAYSFPYFYQMAKNPDVTVTVWDAIGLMESDQKFQKLFQFIAKKTDGRVKLWDNNKKIELNFIQQQDLMIIGFNGWEKLIGSPLSWTHCLPSVLIIKDNKQTLI</sequence>